<accession>A0A059FL15</accession>
<dbReference type="OrthoDB" id="3865600at2"/>
<dbReference type="PANTHER" id="PTHR21621">
    <property type="entry name" value="RIBOSOMAL PROTEIN S6 MODIFICATION PROTEIN"/>
    <property type="match status" value="1"/>
</dbReference>
<comment type="similarity">
    <text evidence="10">In the C-terminal section; belongs to the RimK family.</text>
</comment>
<keyword evidence="16" id="KW-1185">Reference proteome</keyword>
<evidence type="ECO:0000256" key="5">
    <source>
        <dbReference type="ARBA" id="ARBA00022741"/>
    </source>
</evidence>
<keyword evidence="8" id="KW-0648">Protein biosynthesis</keyword>
<dbReference type="InterPro" id="IPR021109">
    <property type="entry name" value="Peptidase_aspartic_dom_sf"/>
</dbReference>
<dbReference type="GO" id="GO:0009432">
    <property type="term" value="P:SOS response"/>
    <property type="evidence" value="ECO:0007669"/>
    <property type="project" value="TreeGrafter"/>
</dbReference>
<dbReference type="InterPro" id="IPR008503">
    <property type="entry name" value="Asp_endopeptidase"/>
</dbReference>
<dbReference type="InterPro" id="IPR041107">
    <property type="entry name" value="Rimk_N"/>
</dbReference>
<dbReference type="GO" id="GO:0005524">
    <property type="term" value="F:ATP binding"/>
    <property type="evidence" value="ECO:0007669"/>
    <property type="project" value="UniProtKB-UniRule"/>
</dbReference>
<organism evidence="15 16">
    <name type="scientific">Hyphomonas jannaschiana VP2</name>
    <dbReference type="NCBI Taxonomy" id="1280952"/>
    <lineage>
        <taxon>Bacteria</taxon>
        <taxon>Pseudomonadati</taxon>
        <taxon>Pseudomonadota</taxon>
        <taxon>Alphaproteobacteria</taxon>
        <taxon>Hyphomonadales</taxon>
        <taxon>Hyphomonadaceae</taxon>
        <taxon>Hyphomonas</taxon>
    </lineage>
</organism>
<evidence type="ECO:0000256" key="4">
    <source>
        <dbReference type="ARBA" id="ARBA00022723"/>
    </source>
</evidence>
<evidence type="ECO:0000313" key="15">
    <source>
        <dbReference type="EMBL" id="KCZ91350.1"/>
    </source>
</evidence>
<dbReference type="PROSITE" id="PS50975">
    <property type="entry name" value="ATP_GRASP"/>
    <property type="match status" value="1"/>
</dbReference>
<evidence type="ECO:0000256" key="10">
    <source>
        <dbReference type="ARBA" id="ARBA00061239"/>
    </source>
</evidence>
<gene>
    <name evidence="15" type="ORF">HJA_02390</name>
</gene>
<evidence type="ECO:0000256" key="8">
    <source>
        <dbReference type="ARBA" id="ARBA00022917"/>
    </source>
</evidence>
<dbReference type="Pfam" id="PF18030">
    <property type="entry name" value="Rimk_N"/>
    <property type="match status" value="1"/>
</dbReference>
<dbReference type="GO" id="GO:0006412">
    <property type="term" value="P:translation"/>
    <property type="evidence" value="ECO:0007669"/>
    <property type="project" value="UniProtKB-KW"/>
</dbReference>
<comment type="cofactor">
    <cofactor evidence="2">
        <name>Mg(2+)</name>
        <dbReference type="ChEBI" id="CHEBI:18420"/>
    </cofactor>
</comment>
<dbReference type="SUPFAM" id="SSF50630">
    <property type="entry name" value="Acid proteases"/>
    <property type="match status" value="1"/>
</dbReference>
<keyword evidence="6 12" id="KW-0067">ATP-binding</keyword>
<evidence type="ECO:0000256" key="9">
    <source>
        <dbReference type="ARBA" id="ARBA00023211"/>
    </source>
</evidence>
<dbReference type="GO" id="GO:0018169">
    <property type="term" value="F:ribosomal S6-glutamic acid ligase activity"/>
    <property type="evidence" value="ECO:0007669"/>
    <property type="project" value="TreeGrafter"/>
</dbReference>
<evidence type="ECO:0000256" key="2">
    <source>
        <dbReference type="ARBA" id="ARBA00001946"/>
    </source>
</evidence>
<dbReference type="eggNOG" id="COG0189">
    <property type="taxonomic scope" value="Bacteria"/>
</dbReference>
<dbReference type="GO" id="GO:0046872">
    <property type="term" value="F:metal ion binding"/>
    <property type="evidence" value="ECO:0007669"/>
    <property type="project" value="UniProtKB-KW"/>
</dbReference>
<dbReference type="GO" id="GO:0005737">
    <property type="term" value="C:cytoplasm"/>
    <property type="evidence" value="ECO:0007669"/>
    <property type="project" value="TreeGrafter"/>
</dbReference>
<dbReference type="Pfam" id="PF08443">
    <property type="entry name" value="RimK"/>
    <property type="match status" value="1"/>
</dbReference>
<dbReference type="InterPro" id="IPR013815">
    <property type="entry name" value="ATP_grasp_subdomain_1"/>
</dbReference>
<comment type="caution">
    <text evidence="15">The sequence shown here is derived from an EMBL/GenBank/DDBJ whole genome shotgun (WGS) entry which is preliminary data.</text>
</comment>
<feature type="domain" description="ATP-grasp" evidence="14">
    <location>
        <begin position="266"/>
        <end position="449"/>
    </location>
</feature>
<sequence length="472" mass="51748">MPHSNPFELGWEEWLSLPDLGLPAIKAKIDTGAKTSALHASVIEPFGPVTNPQVRFLIQPDPNNPSLEVTCSAPVVDRREVTSSNGETELRYVIETEVQMGARRWPIQLTLTNRENMMYRMLFGRGAMQPDMVVDPNESFRMPELSYKLYKGLPKKKPVKRPLRIALLTREPHNYSSQRLVEAALKRGHVIEMIDTARCYMQIGTLDPQVHYDGKALPRYDAVIPRIGAKITDYGMAVLRQFSNTGAVCLNGAGAIGRSRDKLLAQQLLARAKIAMPVTAFAHSPKDTKDLIGLVDGAPVVLKLLTSTQGRGVVLAETRKAAESLVDAFRGLDANFLVQEFVEEAAGADVRVLIIGNKVVGAMKRQAQKGEFRSNLHRGGTASSIRLTAEERETARAAAKVLGLNVAGVDLLQTKDGPKVLEVNSSPGLEGIESATGQDIAGKVIEHLERQVRPLSSDRETATRSKRRINVS</sequence>
<dbReference type="AlphaFoldDB" id="A0A059FL15"/>
<comment type="cofactor">
    <cofactor evidence="1">
        <name>Mn(2+)</name>
        <dbReference type="ChEBI" id="CHEBI:29035"/>
    </cofactor>
</comment>
<dbReference type="eggNOG" id="COG4067">
    <property type="taxonomic scope" value="Bacteria"/>
</dbReference>
<dbReference type="Gene3D" id="3.40.50.20">
    <property type="match status" value="1"/>
</dbReference>
<evidence type="ECO:0000256" key="3">
    <source>
        <dbReference type="ARBA" id="ARBA00022598"/>
    </source>
</evidence>
<evidence type="ECO:0000256" key="1">
    <source>
        <dbReference type="ARBA" id="ARBA00001936"/>
    </source>
</evidence>
<dbReference type="Gene3D" id="2.40.70.10">
    <property type="entry name" value="Acid Proteases"/>
    <property type="match status" value="1"/>
</dbReference>
<dbReference type="NCBIfam" id="TIGR00768">
    <property type="entry name" value="rimK_fam"/>
    <property type="match status" value="1"/>
</dbReference>
<evidence type="ECO:0000256" key="11">
    <source>
        <dbReference type="ARBA" id="ARBA00072141"/>
    </source>
</evidence>
<feature type="region of interest" description="Disordered" evidence="13">
    <location>
        <begin position="453"/>
        <end position="472"/>
    </location>
</feature>
<dbReference type="Proteomes" id="UP000024816">
    <property type="component" value="Unassembled WGS sequence"/>
</dbReference>
<keyword evidence="3" id="KW-0436">Ligase</keyword>
<keyword evidence="4" id="KW-0479">Metal-binding</keyword>
<dbReference type="PATRIC" id="fig|1280952.3.peg.484"/>
<evidence type="ECO:0000256" key="6">
    <source>
        <dbReference type="ARBA" id="ARBA00022840"/>
    </source>
</evidence>
<dbReference type="InterPro" id="IPR004666">
    <property type="entry name" value="Rp_bS6_RimK/Lys_biosynth_LsyX"/>
</dbReference>
<dbReference type="NCBIfam" id="NF007764">
    <property type="entry name" value="PRK10446.1"/>
    <property type="match status" value="1"/>
</dbReference>
<proteinExistence type="inferred from homology"/>
<keyword evidence="5 12" id="KW-0547">Nucleotide-binding</keyword>
<dbReference type="FunFam" id="3.30.1490.20:FF:000005">
    <property type="entry name" value="Probable alpha-L-glutamate ligase 1"/>
    <property type="match status" value="1"/>
</dbReference>
<dbReference type="Pfam" id="PF05618">
    <property type="entry name" value="Zn_protease"/>
    <property type="match status" value="1"/>
</dbReference>
<reference evidence="15 16" key="1">
    <citation type="journal article" date="2014" name="Antonie Van Leeuwenhoek">
        <title>Hyphomonas beringensis sp. nov. and Hyphomonas chukchiensis sp. nov., isolated from surface seawater of the Bering Sea and Chukchi Sea.</title>
        <authorList>
            <person name="Li C."/>
            <person name="Lai Q."/>
            <person name="Li G."/>
            <person name="Dong C."/>
            <person name="Wang J."/>
            <person name="Liao Y."/>
            <person name="Shao Z."/>
        </authorList>
    </citation>
    <scope>NUCLEOTIDE SEQUENCE [LARGE SCALE GENOMIC DNA]</scope>
    <source>
        <strain evidence="15 16">VP2</strain>
    </source>
</reference>
<name>A0A059FL15_9PROT</name>
<protein>
    <recommendedName>
        <fullName evidence="11">Probable alpha-L-glutamate ligase</fullName>
    </recommendedName>
</protein>
<evidence type="ECO:0000313" key="16">
    <source>
        <dbReference type="Proteomes" id="UP000024816"/>
    </source>
</evidence>
<dbReference type="RefSeq" id="WP_035577632.1">
    <property type="nucleotide sequence ID" value="NZ_ARYJ01000001.1"/>
</dbReference>
<evidence type="ECO:0000256" key="7">
    <source>
        <dbReference type="ARBA" id="ARBA00022842"/>
    </source>
</evidence>
<dbReference type="InterPro" id="IPR011761">
    <property type="entry name" value="ATP-grasp"/>
</dbReference>
<dbReference type="Gene3D" id="3.30.470.20">
    <property type="entry name" value="ATP-grasp fold, B domain"/>
    <property type="match status" value="1"/>
</dbReference>
<dbReference type="InterPro" id="IPR013651">
    <property type="entry name" value="ATP-grasp_RimK-type"/>
</dbReference>
<keyword evidence="9" id="KW-0464">Manganese</keyword>
<evidence type="ECO:0000256" key="12">
    <source>
        <dbReference type="PROSITE-ProRule" id="PRU00409"/>
    </source>
</evidence>
<keyword evidence="7" id="KW-0460">Magnesium</keyword>
<dbReference type="SUPFAM" id="SSF56059">
    <property type="entry name" value="Glutathione synthetase ATP-binding domain-like"/>
    <property type="match status" value="1"/>
</dbReference>
<evidence type="ECO:0000256" key="13">
    <source>
        <dbReference type="SAM" id="MobiDB-lite"/>
    </source>
</evidence>
<feature type="compositionally biased region" description="Basic and acidic residues" evidence="13">
    <location>
        <begin position="453"/>
        <end position="463"/>
    </location>
</feature>
<dbReference type="EMBL" id="ARYJ01000001">
    <property type="protein sequence ID" value="KCZ91350.1"/>
    <property type="molecule type" value="Genomic_DNA"/>
</dbReference>
<evidence type="ECO:0000259" key="14">
    <source>
        <dbReference type="PROSITE" id="PS50975"/>
    </source>
</evidence>
<dbReference type="PANTHER" id="PTHR21621:SF7">
    <property type="entry name" value="RIBOSOMAL PROTEIN BS6--L-GLUTAMATE LIGASE"/>
    <property type="match status" value="1"/>
</dbReference>
<dbReference type="Gene3D" id="3.30.1490.20">
    <property type="entry name" value="ATP-grasp fold, A domain"/>
    <property type="match status" value="1"/>
</dbReference>
<dbReference type="STRING" id="1280952.HJA_02390"/>